<name>A0AAV6SGW3_SOLSE</name>
<protein>
    <submittedName>
        <fullName evidence="1">Uncharacterized protein</fullName>
    </submittedName>
</protein>
<accession>A0AAV6SGW3</accession>
<evidence type="ECO:0000313" key="2">
    <source>
        <dbReference type="Proteomes" id="UP000693946"/>
    </source>
</evidence>
<dbReference type="Proteomes" id="UP000693946">
    <property type="component" value="Linkage Group LG13"/>
</dbReference>
<reference evidence="1 2" key="1">
    <citation type="journal article" date="2021" name="Sci. Rep.">
        <title>Chromosome anchoring in Senegalese sole (Solea senegalensis) reveals sex-associated markers and genome rearrangements in flatfish.</title>
        <authorList>
            <person name="Guerrero-Cozar I."/>
            <person name="Gomez-Garrido J."/>
            <person name="Berbel C."/>
            <person name="Martinez-Blanch J.F."/>
            <person name="Alioto T."/>
            <person name="Claros M.G."/>
            <person name="Gagnaire P.A."/>
            <person name="Manchado M."/>
        </authorList>
    </citation>
    <scope>NUCLEOTIDE SEQUENCE [LARGE SCALE GENOMIC DNA]</scope>
    <source>
        <strain evidence="1">Sse05_10M</strain>
    </source>
</reference>
<keyword evidence="2" id="KW-1185">Reference proteome</keyword>
<comment type="caution">
    <text evidence="1">The sequence shown here is derived from an EMBL/GenBank/DDBJ whole genome shotgun (WGS) entry which is preliminary data.</text>
</comment>
<dbReference type="AlphaFoldDB" id="A0AAV6SGW3"/>
<sequence>MAVFQLGLATVRRVTRDGVVADDPSSLPGIFTYDLTDCLEKNGLEFSGCIEAALLCSFQSVTDGERFTHRVNDVTCTIAGILGE</sequence>
<evidence type="ECO:0000313" key="1">
    <source>
        <dbReference type="EMBL" id="KAG7516659.1"/>
    </source>
</evidence>
<proteinExistence type="predicted"/>
<organism evidence="1 2">
    <name type="scientific">Solea senegalensis</name>
    <name type="common">Senegalese sole</name>
    <dbReference type="NCBI Taxonomy" id="28829"/>
    <lineage>
        <taxon>Eukaryota</taxon>
        <taxon>Metazoa</taxon>
        <taxon>Chordata</taxon>
        <taxon>Craniata</taxon>
        <taxon>Vertebrata</taxon>
        <taxon>Euteleostomi</taxon>
        <taxon>Actinopterygii</taxon>
        <taxon>Neopterygii</taxon>
        <taxon>Teleostei</taxon>
        <taxon>Neoteleostei</taxon>
        <taxon>Acanthomorphata</taxon>
        <taxon>Carangaria</taxon>
        <taxon>Pleuronectiformes</taxon>
        <taxon>Pleuronectoidei</taxon>
        <taxon>Soleidae</taxon>
        <taxon>Solea</taxon>
    </lineage>
</organism>
<dbReference type="EMBL" id="JAGKHQ010000005">
    <property type="protein sequence ID" value="KAG7516659.1"/>
    <property type="molecule type" value="Genomic_DNA"/>
</dbReference>
<gene>
    <name evidence="1" type="ORF">JOB18_037346</name>
</gene>